<feature type="compositionally biased region" description="Basic and acidic residues" evidence="1">
    <location>
        <begin position="10"/>
        <end position="32"/>
    </location>
</feature>
<reference evidence="2 3" key="1">
    <citation type="submission" date="2019-05" db="EMBL/GenBank/DDBJ databases">
        <title>Another draft genome of Portunus trituberculatus and its Hox gene families provides insights of decapod evolution.</title>
        <authorList>
            <person name="Jeong J.-H."/>
            <person name="Song I."/>
            <person name="Kim S."/>
            <person name="Choi T."/>
            <person name="Kim D."/>
            <person name="Ryu S."/>
            <person name="Kim W."/>
        </authorList>
    </citation>
    <scope>NUCLEOTIDE SEQUENCE [LARGE SCALE GENOMIC DNA]</scope>
    <source>
        <tissue evidence="2">Muscle</tissue>
    </source>
</reference>
<organism evidence="2 3">
    <name type="scientific">Portunus trituberculatus</name>
    <name type="common">Swimming crab</name>
    <name type="synonym">Neptunus trituberculatus</name>
    <dbReference type="NCBI Taxonomy" id="210409"/>
    <lineage>
        <taxon>Eukaryota</taxon>
        <taxon>Metazoa</taxon>
        <taxon>Ecdysozoa</taxon>
        <taxon>Arthropoda</taxon>
        <taxon>Crustacea</taxon>
        <taxon>Multicrustacea</taxon>
        <taxon>Malacostraca</taxon>
        <taxon>Eumalacostraca</taxon>
        <taxon>Eucarida</taxon>
        <taxon>Decapoda</taxon>
        <taxon>Pleocyemata</taxon>
        <taxon>Brachyura</taxon>
        <taxon>Eubrachyura</taxon>
        <taxon>Portunoidea</taxon>
        <taxon>Portunidae</taxon>
        <taxon>Portuninae</taxon>
        <taxon>Portunus</taxon>
    </lineage>
</organism>
<gene>
    <name evidence="2" type="ORF">E2C01_007345</name>
</gene>
<evidence type="ECO:0000256" key="1">
    <source>
        <dbReference type="SAM" id="MobiDB-lite"/>
    </source>
</evidence>
<keyword evidence="3" id="KW-1185">Reference proteome</keyword>
<proteinExistence type="predicted"/>
<comment type="caution">
    <text evidence="2">The sequence shown here is derived from an EMBL/GenBank/DDBJ whole genome shotgun (WGS) entry which is preliminary data.</text>
</comment>
<evidence type="ECO:0000313" key="2">
    <source>
        <dbReference type="EMBL" id="MPC14577.1"/>
    </source>
</evidence>
<feature type="region of interest" description="Disordered" evidence="1">
    <location>
        <begin position="1"/>
        <end position="39"/>
    </location>
</feature>
<evidence type="ECO:0000313" key="3">
    <source>
        <dbReference type="Proteomes" id="UP000324222"/>
    </source>
</evidence>
<sequence>MGALLGLEGKQVRENSGRQGGREASKEAGSSRRKERRKAGEVVVVVVVASWQWSGCCRVSFKLFGDGCLWHCTL</sequence>
<dbReference type="Proteomes" id="UP000324222">
    <property type="component" value="Unassembled WGS sequence"/>
</dbReference>
<dbReference type="AlphaFoldDB" id="A0A5B7CXN3"/>
<accession>A0A5B7CXN3</accession>
<name>A0A5B7CXN3_PORTR</name>
<protein>
    <submittedName>
        <fullName evidence="2">Uncharacterized protein</fullName>
    </submittedName>
</protein>
<dbReference type="EMBL" id="VSRR010000363">
    <property type="protein sequence ID" value="MPC14577.1"/>
    <property type="molecule type" value="Genomic_DNA"/>
</dbReference>